<reference evidence="2" key="1">
    <citation type="journal article" date="2015" name="Nat. Genet.">
        <title>The genome and transcriptome of the zoonotic hookworm Ancylostoma ceylanicum identify infection-specific gene families.</title>
        <authorList>
            <person name="Schwarz E.M."/>
            <person name="Hu Y."/>
            <person name="Antoshechkin I."/>
            <person name="Miller M.M."/>
            <person name="Sternberg P.W."/>
            <person name="Aroian R.V."/>
        </authorList>
    </citation>
    <scope>NUCLEOTIDE SEQUENCE</scope>
    <source>
        <strain evidence="2">HY135</strain>
    </source>
</reference>
<evidence type="ECO:0000313" key="2">
    <source>
        <dbReference type="Proteomes" id="UP000024635"/>
    </source>
</evidence>
<dbReference type="EMBL" id="JARK01001427">
    <property type="protein sequence ID" value="EYC03919.1"/>
    <property type="molecule type" value="Genomic_DNA"/>
</dbReference>
<evidence type="ECO:0000313" key="1">
    <source>
        <dbReference type="EMBL" id="EYC03919.1"/>
    </source>
</evidence>
<dbReference type="Proteomes" id="UP000024635">
    <property type="component" value="Unassembled WGS sequence"/>
</dbReference>
<gene>
    <name evidence="1" type="primary">Acey_s0091.g2499</name>
    <name evidence="1" type="ORF">Y032_0091g2499</name>
</gene>
<dbReference type="AlphaFoldDB" id="A0A016TLN6"/>
<keyword evidence="2" id="KW-1185">Reference proteome</keyword>
<proteinExistence type="predicted"/>
<comment type="caution">
    <text evidence="1">The sequence shown here is derived from an EMBL/GenBank/DDBJ whole genome shotgun (WGS) entry which is preliminary data.</text>
</comment>
<name>A0A016TLN6_9BILA</name>
<accession>A0A016TLN6</accession>
<protein>
    <submittedName>
        <fullName evidence="1">Uncharacterized protein</fullName>
    </submittedName>
</protein>
<sequence length="72" mass="8064">MYAIERRLEIDEDNNGSFPASDPLFHQLTSDEDLIATTSTRTKSGLLFTAGLFSMLLKSGLNDLHEDFANDR</sequence>
<organism evidence="1 2">
    <name type="scientific">Ancylostoma ceylanicum</name>
    <dbReference type="NCBI Taxonomy" id="53326"/>
    <lineage>
        <taxon>Eukaryota</taxon>
        <taxon>Metazoa</taxon>
        <taxon>Ecdysozoa</taxon>
        <taxon>Nematoda</taxon>
        <taxon>Chromadorea</taxon>
        <taxon>Rhabditida</taxon>
        <taxon>Rhabditina</taxon>
        <taxon>Rhabditomorpha</taxon>
        <taxon>Strongyloidea</taxon>
        <taxon>Ancylostomatidae</taxon>
        <taxon>Ancylostomatinae</taxon>
        <taxon>Ancylostoma</taxon>
    </lineage>
</organism>